<sequence length="121" mass="13048">MASMSTSLSINSKPFSISFRGCINVCMISFELCWFSFEVICFSTSPKLDSISRKECFNESNTVISVFSIALSPSVSMDISVGRLACCSAALVFMSDSSKSSDALYSDIPVSGEDIAFLDSL</sequence>
<dbReference type="EMBL" id="HBUF01581062">
    <property type="protein sequence ID" value="CAG6770194.1"/>
    <property type="molecule type" value="Transcribed_RNA"/>
</dbReference>
<name>A0A8D9ARZ5_9HEMI</name>
<evidence type="ECO:0000313" key="1">
    <source>
        <dbReference type="EMBL" id="CAG6770199.1"/>
    </source>
</evidence>
<dbReference type="EMBL" id="HBUF01581063">
    <property type="protein sequence ID" value="CAG6770199.1"/>
    <property type="molecule type" value="Transcribed_RNA"/>
</dbReference>
<accession>A0A8D9ARZ5</accession>
<protein>
    <submittedName>
        <fullName evidence="1">Uncharacterized protein</fullName>
    </submittedName>
</protein>
<reference evidence="1" key="1">
    <citation type="submission" date="2021-05" db="EMBL/GenBank/DDBJ databases">
        <authorList>
            <person name="Alioto T."/>
            <person name="Alioto T."/>
            <person name="Gomez Garrido J."/>
        </authorList>
    </citation>
    <scope>NUCLEOTIDE SEQUENCE</scope>
</reference>
<organism evidence="1">
    <name type="scientific">Cacopsylla melanoneura</name>
    <dbReference type="NCBI Taxonomy" id="428564"/>
    <lineage>
        <taxon>Eukaryota</taxon>
        <taxon>Metazoa</taxon>
        <taxon>Ecdysozoa</taxon>
        <taxon>Arthropoda</taxon>
        <taxon>Hexapoda</taxon>
        <taxon>Insecta</taxon>
        <taxon>Pterygota</taxon>
        <taxon>Neoptera</taxon>
        <taxon>Paraneoptera</taxon>
        <taxon>Hemiptera</taxon>
        <taxon>Sternorrhyncha</taxon>
        <taxon>Psylloidea</taxon>
        <taxon>Psyllidae</taxon>
        <taxon>Psyllinae</taxon>
        <taxon>Cacopsylla</taxon>
    </lineage>
</organism>
<dbReference type="EMBL" id="HBUF01581064">
    <property type="protein sequence ID" value="CAG6770204.1"/>
    <property type="molecule type" value="Transcribed_RNA"/>
</dbReference>
<dbReference type="AlphaFoldDB" id="A0A8D9ARZ5"/>
<proteinExistence type="predicted"/>